<name>A0A4Z2F9I8_9TELE</name>
<accession>A0A4Z2F9I8</accession>
<organism evidence="2 3">
    <name type="scientific">Liparis tanakae</name>
    <name type="common">Tanaka's snailfish</name>
    <dbReference type="NCBI Taxonomy" id="230148"/>
    <lineage>
        <taxon>Eukaryota</taxon>
        <taxon>Metazoa</taxon>
        <taxon>Chordata</taxon>
        <taxon>Craniata</taxon>
        <taxon>Vertebrata</taxon>
        <taxon>Euteleostomi</taxon>
        <taxon>Actinopterygii</taxon>
        <taxon>Neopterygii</taxon>
        <taxon>Teleostei</taxon>
        <taxon>Neoteleostei</taxon>
        <taxon>Acanthomorphata</taxon>
        <taxon>Eupercaria</taxon>
        <taxon>Perciformes</taxon>
        <taxon>Cottioidei</taxon>
        <taxon>Cottales</taxon>
        <taxon>Liparidae</taxon>
        <taxon>Liparis</taxon>
    </lineage>
</organism>
<reference evidence="2 3" key="1">
    <citation type="submission" date="2019-03" db="EMBL/GenBank/DDBJ databases">
        <title>First draft genome of Liparis tanakae, snailfish: a comprehensive survey of snailfish specific genes.</title>
        <authorList>
            <person name="Kim W."/>
            <person name="Song I."/>
            <person name="Jeong J.-H."/>
            <person name="Kim D."/>
            <person name="Kim S."/>
            <person name="Ryu S."/>
            <person name="Song J.Y."/>
            <person name="Lee S.K."/>
        </authorList>
    </citation>
    <scope>NUCLEOTIDE SEQUENCE [LARGE SCALE GENOMIC DNA]</scope>
    <source>
        <tissue evidence="2">Muscle</tissue>
    </source>
</reference>
<dbReference type="EMBL" id="SRLO01001463">
    <property type="protein sequence ID" value="TNN37625.1"/>
    <property type="molecule type" value="Genomic_DNA"/>
</dbReference>
<proteinExistence type="predicted"/>
<comment type="caution">
    <text evidence="2">The sequence shown here is derived from an EMBL/GenBank/DDBJ whole genome shotgun (WGS) entry which is preliminary data.</text>
</comment>
<protein>
    <submittedName>
        <fullName evidence="2">Uncharacterized protein</fullName>
    </submittedName>
</protein>
<feature type="region of interest" description="Disordered" evidence="1">
    <location>
        <begin position="181"/>
        <end position="256"/>
    </location>
</feature>
<sequence length="256" mass="27913">MKGYTSQSPALGVEEEKPLQGPAVIQSTCHCVGAHPGYCCAALVVLPSAPSGCRGMRRTPSLLGFRCAVGGMRGPGYQRRWLWPFALPPKTQPPLPRPPSVGGTLSGNIPIVLFLFLLSSYSPFSFGPLFDCGPMGSGAGCWELRAGRLSGLPSRRLGDGLGGVVGPGAAAAAPELKLQRGARLARRRGDERRRREEERRRREEEARGGEERRRREEETRGGEERRRGGEERRRREAGVEPHCRTSLHHGVDEDAS</sequence>
<feature type="compositionally biased region" description="Basic and acidic residues" evidence="1">
    <location>
        <begin position="187"/>
        <end position="256"/>
    </location>
</feature>
<keyword evidence="3" id="KW-1185">Reference proteome</keyword>
<evidence type="ECO:0000256" key="1">
    <source>
        <dbReference type="SAM" id="MobiDB-lite"/>
    </source>
</evidence>
<dbReference type="AlphaFoldDB" id="A0A4Z2F9I8"/>
<evidence type="ECO:0000313" key="2">
    <source>
        <dbReference type="EMBL" id="TNN37625.1"/>
    </source>
</evidence>
<dbReference type="Proteomes" id="UP000314294">
    <property type="component" value="Unassembled WGS sequence"/>
</dbReference>
<evidence type="ECO:0000313" key="3">
    <source>
        <dbReference type="Proteomes" id="UP000314294"/>
    </source>
</evidence>
<gene>
    <name evidence="2" type="ORF">EYF80_052203</name>
</gene>